<keyword evidence="1" id="KW-0175">Coiled coil</keyword>
<keyword evidence="2" id="KW-0812">Transmembrane</keyword>
<keyword evidence="2" id="KW-0472">Membrane</keyword>
<dbReference type="EMBL" id="FQVE01000002">
    <property type="protein sequence ID" value="SHF16518.1"/>
    <property type="molecule type" value="Genomic_DNA"/>
</dbReference>
<dbReference type="RefSeq" id="WP_073172423.1">
    <property type="nucleotide sequence ID" value="NZ_FQVE01000002.1"/>
</dbReference>
<feature type="transmembrane region" description="Helical" evidence="2">
    <location>
        <begin position="38"/>
        <end position="57"/>
    </location>
</feature>
<sequence>MKDSTGVKITVDIWLATLYIAPVFIIAAVTFKPNPKFYFFPLFMFCYTGLVYFSPIIGYKVDFFKTNSLLTAVACIIAVMAFMYLLKYIRRITLYEDSENDFHMDAKEEFEKLIQENHELKTKLKSENKIL</sequence>
<organism evidence="3 4">
    <name type="scientific">Chryseobacterium vrystaatense</name>
    <dbReference type="NCBI Taxonomy" id="307480"/>
    <lineage>
        <taxon>Bacteria</taxon>
        <taxon>Pseudomonadati</taxon>
        <taxon>Bacteroidota</taxon>
        <taxon>Flavobacteriia</taxon>
        <taxon>Flavobacteriales</taxon>
        <taxon>Weeksellaceae</taxon>
        <taxon>Chryseobacterium group</taxon>
        <taxon>Chryseobacterium</taxon>
    </lineage>
</organism>
<dbReference type="Proteomes" id="UP000184108">
    <property type="component" value="Unassembled WGS sequence"/>
</dbReference>
<feature type="transmembrane region" description="Helical" evidence="2">
    <location>
        <begin position="69"/>
        <end position="86"/>
    </location>
</feature>
<evidence type="ECO:0000313" key="4">
    <source>
        <dbReference type="Proteomes" id="UP000184108"/>
    </source>
</evidence>
<dbReference type="AlphaFoldDB" id="A0A1M4ZEW8"/>
<name>A0A1M4ZEW8_9FLAO</name>
<reference evidence="4" key="1">
    <citation type="submission" date="2016-11" db="EMBL/GenBank/DDBJ databases">
        <authorList>
            <person name="Varghese N."/>
            <person name="Submissions S."/>
        </authorList>
    </citation>
    <scope>NUCLEOTIDE SEQUENCE [LARGE SCALE GENOMIC DNA]</scope>
    <source>
        <strain evidence="4">YR203</strain>
    </source>
</reference>
<feature type="transmembrane region" description="Helical" evidence="2">
    <location>
        <begin position="13"/>
        <end position="31"/>
    </location>
</feature>
<evidence type="ECO:0000256" key="1">
    <source>
        <dbReference type="SAM" id="Coils"/>
    </source>
</evidence>
<evidence type="ECO:0000313" key="3">
    <source>
        <dbReference type="EMBL" id="SHF16518.1"/>
    </source>
</evidence>
<protein>
    <submittedName>
        <fullName evidence="3">Uncharacterized protein</fullName>
    </submittedName>
</protein>
<gene>
    <name evidence="3" type="ORF">SAMN02787073_1577</name>
</gene>
<accession>A0A1M4ZEW8</accession>
<proteinExistence type="predicted"/>
<evidence type="ECO:0000256" key="2">
    <source>
        <dbReference type="SAM" id="Phobius"/>
    </source>
</evidence>
<feature type="coiled-coil region" evidence="1">
    <location>
        <begin position="103"/>
        <end position="130"/>
    </location>
</feature>
<keyword evidence="2" id="KW-1133">Transmembrane helix</keyword>